<organism evidence="2 3">
    <name type="scientific">Silvibacterium bohemicum</name>
    <dbReference type="NCBI Taxonomy" id="1577686"/>
    <lineage>
        <taxon>Bacteria</taxon>
        <taxon>Pseudomonadati</taxon>
        <taxon>Acidobacteriota</taxon>
        <taxon>Terriglobia</taxon>
        <taxon>Terriglobales</taxon>
        <taxon>Acidobacteriaceae</taxon>
        <taxon>Silvibacterium</taxon>
    </lineage>
</organism>
<feature type="transmembrane region" description="Helical" evidence="1">
    <location>
        <begin position="136"/>
        <end position="152"/>
    </location>
</feature>
<feature type="transmembrane region" description="Helical" evidence="1">
    <location>
        <begin position="195"/>
        <end position="212"/>
    </location>
</feature>
<keyword evidence="1" id="KW-0812">Transmembrane</keyword>
<feature type="transmembrane region" description="Helical" evidence="1">
    <location>
        <begin position="28"/>
        <end position="47"/>
    </location>
</feature>
<feature type="transmembrane region" description="Helical" evidence="1">
    <location>
        <begin position="266"/>
        <end position="284"/>
    </location>
</feature>
<sequence length="453" mass="51122">MNLQALVICLVTIFVIWRYSVEAAVLNVYLPVLLLISSSYSLLIAHLPPTSLQALALYPIVFWLFLSRPYLWRFRRTDLWLLAFCAEASYSEYLNSGFPGNGIFSFAGFISDYFFPYVLGKMLLEEPGFRERFARRLVLLVSIVGVFSTLEFATGKNIFHMVSTHLFRGFPGWYFQMRYGFTRIQGSLPGPENAGNIFLICIFLGFWLRFVAKFRFPPERSLLKLRSSTWTLLGLVLGSAMTLSRGPWLGIVFGLPIARIGRAKNLALAVSLTLLLFLVGYGAVRQWAKQYTTVSEGVSEDSVSEAQSTAIYRQKAFAQYEVIAEKGGLLGWGMSNWPKVPGLDSIDNEYLLLRVSQGKIGYWLFMIMIVEAAIGIYRAVRASLNPIDTCFYFCLAGALAGLLASLNTVFTIGQTTVLLWLIFGWIQSLQPTPLPPGWVFSDIRQFRFKRVFA</sequence>
<keyword evidence="1" id="KW-1133">Transmembrane helix</keyword>
<dbReference type="EMBL" id="JACHEK010000001">
    <property type="protein sequence ID" value="MBB6142793.1"/>
    <property type="molecule type" value="Genomic_DNA"/>
</dbReference>
<feature type="transmembrane region" description="Helical" evidence="1">
    <location>
        <begin position="418"/>
        <end position="440"/>
    </location>
</feature>
<dbReference type="RefSeq" id="WP_050057976.1">
    <property type="nucleotide sequence ID" value="NZ_JACHEK010000001.1"/>
</dbReference>
<evidence type="ECO:0000313" key="2">
    <source>
        <dbReference type="EMBL" id="MBB6142793.1"/>
    </source>
</evidence>
<dbReference type="Proteomes" id="UP000538666">
    <property type="component" value="Unassembled WGS sequence"/>
</dbReference>
<name>A0A841JNG7_9BACT</name>
<dbReference type="AlphaFoldDB" id="A0A841JNG7"/>
<feature type="transmembrane region" description="Helical" evidence="1">
    <location>
        <begin position="360"/>
        <end position="380"/>
    </location>
</feature>
<feature type="transmembrane region" description="Helical" evidence="1">
    <location>
        <begin position="232"/>
        <end position="254"/>
    </location>
</feature>
<feature type="transmembrane region" description="Helical" evidence="1">
    <location>
        <begin position="103"/>
        <end position="124"/>
    </location>
</feature>
<reference evidence="2 3" key="1">
    <citation type="submission" date="2020-08" db="EMBL/GenBank/DDBJ databases">
        <title>Genomic Encyclopedia of Type Strains, Phase IV (KMG-IV): sequencing the most valuable type-strain genomes for metagenomic binning, comparative biology and taxonomic classification.</title>
        <authorList>
            <person name="Goeker M."/>
        </authorList>
    </citation>
    <scope>NUCLEOTIDE SEQUENCE [LARGE SCALE GENOMIC DNA]</scope>
    <source>
        <strain evidence="2 3">DSM 103733</strain>
    </source>
</reference>
<feature type="transmembrane region" description="Helical" evidence="1">
    <location>
        <begin position="54"/>
        <end position="72"/>
    </location>
</feature>
<evidence type="ECO:0000256" key="1">
    <source>
        <dbReference type="SAM" id="Phobius"/>
    </source>
</evidence>
<gene>
    <name evidence="2" type="ORF">HNQ77_000731</name>
</gene>
<keyword evidence="3" id="KW-1185">Reference proteome</keyword>
<keyword evidence="1" id="KW-0472">Membrane</keyword>
<proteinExistence type="predicted"/>
<feature type="transmembrane region" description="Helical" evidence="1">
    <location>
        <begin position="392"/>
        <end position="412"/>
    </location>
</feature>
<comment type="caution">
    <text evidence="2">The sequence shown here is derived from an EMBL/GenBank/DDBJ whole genome shotgun (WGS) entry which is preliminary data.</text>
</comment>
<protein>
    <recommendedName>
        <fullName evidence="4">O-antigen polymerase</fullName>
    </recommendedName>
</protein>
<accession>A0A841JNG7</accession>
<evidence type="ECO:0000313" key="3">
    <source>
        <dbReference type="Proteomes" id="UP000538666"/>
    </source>
</evidence>
<dbReference type="OrthoDB" id="9148522at2"/>
<evidence type="ECO:0008006" key="4">
    <source>
        <dbReference type="Google" id="ProtNLM"/>
    </source>
</evidence>